<evidence type="ECO:0000313" key="3">
    <source>
        <dbReference type="EMBL" id="MBQ0830858.1"/>
    </source>
</evidence>
<accession>A0A940XWK2</accession>
<dbReference type="Proteomes" id="UP000677875">
    <property type="component" value="Unassembled WGS sequence"/>
</dbReference>
<evidence type="ECO:0000313" key="4">
    <source>
        <dbReference type="Proteomes" id="UP000677875"/>
    </source>
</evidence>
<reference evidence="3" key="1">
    <citation type="submission" date="2021-04" db="EMBL/GenBank/DDBJ databases">
        <title>Genome seq and assembly of Streptomyces sp. RG38.</title>
        <authorList>
            <person name="Chhetri G."/>
        </authorList>
    </citation>
    <scope>NUCLEOTIDE SEQUENCE</scope>
    <source>
        <strain evidence="3">RG38</strain>
    </source>
</reference>
<protein>
    <submittedName>
        <fullName evidence="3">Uncharacterized protein</fullName>
    </submittedName>
</protein>
<dbReference type="RefSeq" id="WP_210876619.1">
    <property type="nucleotide sequence ID" value="NZ_JAGPNL010000013.1"/>
</dbReference>
<gene>
    <name evidence="3" type="ORF">J5Y05_30905</name>
</gene>
<keyword evidence="4" id="KW-1185">Reference proteome</keyword>
<sequence length="78" mass="8758">MYFDENEPVFKRSKWGTTRYAYNPRNPVGFALIVVTLVVVGVVMLLMVFRAGPFAVHERPAPTPTPLSTPAGEWDADY</sequence>
<organism evidence="3 4">
    <name type="scientific">Streptomyces tagetis</name>
    <dbReference type="NCBI Taxonomy" id="2820809"/>
    <lineage>
        <taxon>Bacteria</taxon>
        <taxon>Bacillati</taxon>
        <taxon>Actinomycetota</taxon>
        <taxon>Actinomycetes</taxon>
        <taxon>Kitasatosporales</taxon>
        <taxon>Streptomycetaceae</taxon>
        <taxon>Streptomyces</taxon>
    </lineage>
</organism>
<proteinExistence type="predicted"/>
<feature type="transmembrane region" description="Helical" evidence="2">
    <location>
        <begin position="28"/>
        <end position="49"/>
    </location>
</feature>
<comment type="caution">
    <text evidence="3">The sequence shown here is derived from an EMBL/GenBank/DDBJ whole genome shotgun (WGS) entry which is preliminary data.</text>
</comment>
<keyword evidence="2" id="KW-0472">Membrane</keyword>
<dbReference type="EMBL" id="JAGPNL010000013">
    <property type="protein sequence ID" value="MBQ0830858.1"/>
    <property type="molecule type" value="Genomic_DNA"/>
</dbReference>
<keyword evidence="2" id="KW-0812">Transmembrane</keyword>
<keyword evidence="2" id="KW-1133">Transmembrane helix</keyword>
<name>A0A940XWK2_9ACTN</name>
<evidence type="ECO:0000256" key="2">
    <source>
        <dbReference type="SAM" id="Phobius"/>
    </source>
</evidence>
<dbReference type="AlphaFoldDB" id="A0A940XWK2"/>
<feature type="region of interest" description="Disordered" evidence="1">
    <location>
        <begin position="57"/>
        <end position="78"/>
    </location>
</feature>
<evidence type="ECO:0000256" key="1">
    <source>
        <dbReference type="SAM" id="MobiDB-lite"/>
    </source>
</evidence>